<keyword evidence="3 9" id="KW-0812">Transmembrane</keyword>
<evidence type="ECO:0000313" key="13">
    <source>
        <dbReference type="Proteomes" id="UP000663760"/>
    </source>
</evidence>
<gene>
    <name evidence="12" type="ORF">SI8410_09012720</name>
</gene>
<evidence type="ECO:0000259" key="11">
    <source>
        <dbReference type="PROSITE" id="PS50011"/>
    </source>
</evidence>
<dbReference type="Pfam" id="PF00560">
    <property type="entry name" value="LRR_1"/>
    <property type="match status" value="1"/>
</dbReference>
<dbReference type="InterPro" id="IPR013210">
    <property type="entry name" value="LRR_N_plant-typ"/>
</dbReference>
<accession>A0A7I8KWY9</accession>
<dbReference type="Gene3D" id="3.80.10.10">
    <property type="entry name" value="Ribonuclease Inhibitor"/>
    <property type="match status" value="2"/>
</dbReference>
<keyword evidence="7" id="KW-0067">ATP-binding</keyword>
<keyword evidence="7" id="KW-0547">Nucleotide-binding</keyword>
<dbReference type="GO" id="GO:0004672">
    <property type="term" value="F:protein kinase activity"/>
    <property type="evidence" value="ECO:0007669"/>
    <property type="project" value="InterPro"/>
</dbReference>
<evidence type="ECO:0000256" key="4">
    <source>
        <dbReference type="ARBA" id="ARBA00022737"/>
    </source>
</evidence>
<dbReference type="PROSITE" id="PS50011">
    <property type="entry name" value="PROTEIN_KINASE_DOM"/>
    <property type="match status" value="1"/>
</dbReference>
<evidence type="ECO:0000256" key="2">
    <source>
        <dbReference type="ARBA" id="ARBA00022614"/>
    </source>
</evidence>
<evidence type="ECO:0000256" key="7">
    <source>
        <dbReference type="PROSITE-ProRule" id="PRU10141"/>
    </source>
</evidence>
<dbReference type="SUPFAM" id="SSF56112">
    <property type="entry name" value="Protein kinase-like (PK-like)"/>
    <property type="match status" value="1"/>
</dbReference>
<reference evidence="12" key="1">
    <citation type="submission" date="2020-02" db="EMBL/GenBank/DDBJ databases">
        <authorList>
            <person name="Scholz U."/>
            <person name="Mascher M."/>
            <person name="Fiebig A."/>
        </authorList>
    </citation>
    <scope>NUCLEOTIDE SEQUENCE</scope>
</reference>
<dbReference type="Proteomes" id="UP000663760">
    <property type="component" value="Chromosome 9"/>
</dbReference>
<feature type="chain" id="PRO_5029847880" description="Protein kinase domain-containing protein" evidence="10">
    <location>
        <begin position="39"/>
        <end position="745"/>
    </location>
</feature>
<evidence type="ECO:0000256" key="8">
    <source>
        <dbReference type="SAM" id="MobiDB-lite"/>
    </source>
</evidence>
<feature type="compositionally biased region" description="Low complexity" evidence="8">
    <location>
        <begin position="724"/>
        <end position="745"/>
    </location>
</feature>
<keyword evidence="5 9" id="KW-1133">Transmembrane helix</keyword>
<dbReference type="PANTHER" id="PTHR48007:SF9">
    <property type="entry name" value="PROTEIN KINASE DOMAIN-CONTAINING PROTEIN"/>
    <property type="match status" value="1"/>
</dbReference>
<dbReference type="GO" id="GO:0005524">
    <property type="term" value="F:ATP binding"/>
    <property type="evidence" value="ECO:0007669"/>
    <property type="project" value="UniProtKB-UniRule"/>
</dbReference>
<keyword evidence="2" id="KW-0433">Leucine-rich repeat</keyword>
<evidence type="ECO:0000256" key="1">
    <source>
        <dbReference type="ARBA" id="ARBA00004162"/>
    </source>
</evidence>
<keyword evidence="6 9" id="KW-0472">Membrane</keyword>
<dbReference type="InterPro" id="IPR032675">
    <property type="entry name" value="LRR_dom_sf"/>
</dbReference>
<organism evidence="12 13">
    <name type="scientific">Spirodela intermedia</name>
    <name type="common">Intermediate duckweed</name>
    <dbReference type="NCBI Taxonomy" id="51605"/>
    <lineage>
        <taxon>Eukaryota</taxon>
        <taxon>Viridiplantae</taxon>
        <taxon>Streptophyta</taxon>
        <taxon>Embryophyta</taxon>
        <taxon>Tracheophyta</taxon>
        <taxon>Spermatophyta</taxon>
        <taxon>Magnoliopsida</taxon>
        <taxon>Liliopsida</taxon>
        <taxon>Araceae</taxon>
        <taxon>Lemnoideae</taxon>
        <taxon>Spirodela</taxon>
    </lineage>
</organism>
<name>A0A7I8KWY9_SPIIN</name>
<feature type="domain" description="Protein kinase" evidence="11">
    <location>
        <begin position="416"/>
        <end position="727"/>
    </location>
</feature>
<sequence>MNERKQPRQRRRRLPFSLRLVVVVALSLLGCSVPTCRCSSPSSSSASTDVAALLKFKSAADVAGKLGSWNASDPDACSGWYGVSCSPATSAVAPRRVVRLVLEGLSLSGGGFPALTALDQLRVLSLKGNLLSGPIPDLSSFGALKLLFLSRNHFSGPLPLSAAAAAALPSRLYRLDLSRNNISGPVPVAALNRLSHLLTLRLDGNSLSGAIAGLDLPNLQDLNVSGNLLTGAVPRSLAGFPLSAFAGNPGLCGGPLRGCDSVVRADPSRPGSGAAAVAVAPPRSPAATAVVSSSPGAKPDAGGVAASSPAPPAASSDRRPPAGRMSRLAVVILVVGDFIVLVLIAGLLFCYFWRKFSGRCSPSQLQEGEKIVFSSSPYTAASLGGGATGGAAPAFERGKMVFFEGMKRFELEDLLRASAEMLGKGGYGTAYKAVLDDGSAVAVKRLREAAGGAGAQSSSSAVGRREFEQHMDILGRLRHPHLVSLRAYYYARDEKLLVYDYMPDGSLFSLLHANRGPGRTPLDWVARLRIAGGAARGLAYIHQACRSSPKLAHGNVKSSNILIDKSGAARVGDFGLAALATGAAAAAIARGNGYRAPELAADGRKAATSHKADVYSFGVLLLELLTGKYPSPAYGQEGLCGGAVVTATADLPRWVHSVVREEWTAEVFDLELMRYKDIEEELVAMLQIAMACTAASPEQRPKMAAVVKMIDDVRGAEASTAAASPSLDSFESVSDSPSASDAASL</sequence>
<keyword evidence="4" id="KW-0677">Repeat</keyword>
<dbReference type="InterPro" id="IPR011009">
    <property type="entry name" value="Kinase-like_dom_sf"/>
</dbReference>
<dbReference type="InterPro" id="IPR000719">
    <property type="entry name" value="Prot_kinase_dom"/>
</dbReference>
<dbReference type="EMBL" id="LR746272">
    <property type="protein sequence ID" value="CAA7402042.1"/>
    <property type="molecule type" value="Genomic_DNA"/>
</dbReference>
<dbReference type="PROSITE" id="PS51257">
    <property type="entry name" value="PROKAR_LIPOPROTEIN"/>
    <property type="match status" value="1"/>
</dbReference>
<evidence type="ECO:0000313" key="12">
    <source>
        <dbReference type="EMBL" id="CAA7402042.1"/>
    </source>
</evidence>
<dbReference type="AlphaFoldDB" id="A0A7I8KWY9"/>
<dbReference type="InterPro" id="IPR046959">
    <property type="entry name" value="PRK1-6/SRF4-like"/>
</dbReference>
<dbReference type="InterPro" id="IPR001611">
    <property type="entry name" value="Leu-rich_rpt"/>
</dbReference>
<dbReference type="Pfam" id="PF08263">
    <property type="entry name" value="LRRNT_2"/>
    <property type="match status" value="1"/>
</dbReference>
<evidence type="ECO:0000256" key="5">
    <source>
        <dbReference type="ARBA" id="ARBA00022989"/>
    </source>
</evidence>
<feature type="region of interest" description="Disordered" evidence="8">
    <location>
        <begin position="288"/>
        <end position="321"/>
    </location>
</feature>
<dbReference type="SUPFAM" id="SSF52058">
    <property type="entry name" value="L domain-like"/>
    <property type="match status" value="1"/>
</dbReference>
<feature type="region of interest" description="Disordered" evidence="8">
    <location>
        <begin position="718"/>
        <end position="745"/>
    </location>
</feature>
<feature type="compositionally biased region" description="Low complexity" evidence="8">
    <location>
        <begin position="288"/>
        <end position="308"/>
    </location>
</feature>
<dbReference type="InterPro" id="IPR017441">
    <property type="entry name" value="Protein_kinase_ATP_BS"/>
</dbReference>
<comment type="subcellular location">
    <subcellularLocation>
        <location evidence="1">Cell membrane</location>
        <topology evidence="1">Single-pass membrane protein</topology>
    </subcellularLocation>
</comment>
<dbReference type="Pfam" id="PF00069">
    <property type="entry name" value="Pkinase"/>
    <property type="match status" value="1"/>
</dbReference>
<evidence type="ECO:0000256" key="9">
    <source>
        <dbReference type="SAM" id="Phobius"/>
    </source>
</evidence>
<feature type="signal peptide" evidence="10">
    <location>
        <begin position="1"/>
        <end position="38"/>
    </location>
</feature>
<keyword evidence="13" id="KW-1185">Reference proteome</keyword>
<evidence type="ECO:0000256" key="3">
    <source>
        <dbReference type="ARBA" id="ARBA00022692"/>
    </source>
</evidence>
<evidence type="ECO:0000256" key="6">
    <source>
        <dbReference type="ARBA" id="ARBA00023136"/>
    </source>
</evidence>
<proteinExistence type="predicted"/>
<protein>
    <recommendedName>
        <fullName evidence="11">Protein kinase domain-containing protein</fullName>
    </recommendedName>
</protein>
<feature type="binding site" evidence="7">
    <location>
        <position position="444"/>
    </location>
    <ligand>
        <name>ATP</name>
        <dbReference type="ChEBI" id="CHEBI:30616"/>
    </ligand>
</feature>
<dbReference type="GO" id="GO:0005886">
    <property type="term" value="C:plasma membrane"/>
    <property type="evidence" value="ECO:0007669"/>
    <property type="project" value="UniProtKB-SubCell"/>
</dbReference>
<feature type="transmembrane region" description="Helical" evidence="9">
    <location>
        <begin position="328"/>
        <end position="353"/>
    </location>
</feature>
<dbReference type="OrthoDB" id="4062651at2759"/>
<dbReference type="FunFam" id="1.10.510.10:FF:000095">
    <property type="entry name" value="protein STRUBBELIG-RECEPTOR FAMILY 8"/>
    <property type="match status" value="1"/>
</dbReference>
<dbReference type="Gene3D" id="3.30.200.20">
    <property type="entry name" value="Phosphorylase Kinase, domain 1"/>
    <property type="match status" value="1"/>
</dbReference>
<dbReference type="PROSITE" id="PS00107">
    <property type="entry name" value="PROTEIN_KINASE_ATP"/>
    <property type="match status" value="1"/>
</dbReference>
<evidence type="ECO:0000256" key="10">
    <source>
        <dbReference type="SAM" id="SignalP"/>
    </source>
</evidence>
<dbReference type="PANTHER" id="PTHR48007">
    <property type="entry name" value="LEUCINE-RICH REPEAT RECEPTOR-LIKE PROTEIN KINASE PXC1"/>
    <property type="match status" value="1"/>
</dbReference>
<dbReference type="Gene3D" id="1.10.510.10">
    <property type="entry name" value="Transferase(Phosphotransferase) domain 1"/>
    <property type="match status" value="1"/>
</dbReference>
<keyword evidence="10" id="KW-0732">Signal</keyword>